<dbReference type="Proteomes" id="UP000298652">
    <property type="component" value="Chromosome 3"/>
</dbReference>
<dbReference type="EMBL" id="CM016554">
    <property type="protein sequence ID" value="TKW24893.1"/>
    <property type="molecule type" value="Genomic_DNA"/>
</dbReference>
<protein>
    <submittedName>
        <fullName evidence="1">Uncharacterized protein</fullName>
    </submittedName>
</protein>
<keyword evidence="2" id="KW-1185">Reference proteome</keyword>
<sequence length="30" mass="3505">MCTSISISDLNRNHSGKRRVELSQFILDFH</sequence>
<evidence type="ECO:0000313" key="2">
    <source>
        <dbReference type="Proteomes" id="UP000298652"/>
    </source>
</evidence>
<proteinExistence type="predicted"/>
<evidence type="ECO:0000313" key="1">
    <source>
        <dbReference type="EMBL" id="TKW24893.1"/>
    </source>
</evidence>
<gene>
    <name evidence="1" type="ORF">SEVIR_3G079950v2</name>
</gene>
<organism evidence="1 2">
    <name type="scientific">Setaria viridis</name>
    <name type="common">Green bristlegrass</name>
    <name type="synonym">Setaria italica subsp. viridis</name>
    <dbReference type="NCBI Taxonomy" id="4556"/>
    <lineage>
        <taxon>Eukaryota</taxon>
        <taxon>Viridiplantae</taxon>
        <taxon>Streptophyta</taxon>
        <taxon>Embryophyta</taxon>
        <taxon>Tracheophyta</taxon>
        <taxon>Spermatophyta</taxon>
        <taxon>Magnoliopsida</taxon>
        <taxon>Liliopsida</taxon>
        <taxon>Poales</taxon>
        <taxon>Poaceae</taxon>
        <taxon>PACMAD clade</taxon>
        <taxon>Panicoideae</taxon>
        <taxon>Panicodae</taxon>
        <taxon>Paniceae</taxon>
        <taxon>Cenchrinae</taxon>
        <taxon>Setaria</taxon>
    </lineage>
</organism>
<reference evidence="1" key="1">
    <citation type="submission" date="2019-03" db="EMBL/GenBank/DDBJ databases">
        <title>WGS assembly of Setaria viridis.</title>
        <authorList>
            <person name="Huang P."/>
            <person name="Jenkins J."/>
            <person name="Grimwood J."/>
            <person name="Barry K."/>
            <person name="Healey A."/>
            <person name="Mamidi S."/>
            <person name="Sreedasyam A."/>
            <person name="Shu S."/>
            <person name="Feldman M."/>
            <person name="Wu J."/>
            <person name="Yu Y."/>
            <person name="Chen C."/>
            <person name="Johnson J."/>
            <person name="Rokhsar D."/>
            <person name="Baxter I."/>
            <person name="Schmutz J."/>
            <person name="Brutnell T."/>
            <person name="Kellogg E."/>
        </authorList>
    </citation>
    <scope>NUCLEOTIDE SEQUENCE [LARGE SCALE GENOMIC DNA]</scope>
</reference>
<dbReference type="Gramene" id="TKW24893">
    <property type="protein sequence ID" value="TKW24893"/>
    <property type="gene ID" value="SEVIR_3G079950v2"/>
</dbReference>
<dbReference type="AlphaFoldDB" id="A0A4U6VAT0"/>
<name>A0A4U6VAT0_SETVI</name>
<accession>A0A4U6VAT0</accession>